<dbReference type="Proteomes" id="UP000541558">
    <property type="component" value="Unassembled WGS sequence"/>
</dbReference>
<dbReference type="AlphaFoldDB" id="A0A8H5C0M5"/>
<reference evidence="2 3" key="1">
    <citation type="journal article" date="2020" name="ISME J.">
        <title>Uncovering the hidden diversity of litter-decomposition mechanisms in mushroom-forming fungi.</title>
        <authorList>
            <person name="Floudas D."/>
            <person name="Bentzer J."/>
            <person name="Ahren D."/>
            <person name="Johansson T."/>
            <person name="Persson P."/>
            <person name="Tunlid A."/>
        </authorList>
    </citation>
    <scope>NUCLEOTIDE SEQUENCE [LARGE SCALE GENOMIC DNA]</scope>
    <source>
        <strain evidence="2 3">CBS 175.51</strain>
    </source>
</reference>
<gene>
    <name evidence="2" type="ORF">D9611_008845</name>
</gene>
<name>A0A8H5C0M5_9AGAR</name>
<proteinExistence type="predicted"/>
<feature type="compositionally biased region" description="Acidic residues" evidence="1">
    <location>
        <begin position="193"/>
        <end position="204"/>
    </location>
</feature>
<evidence type="ECO:0000313" key="2">
    <source>
        <dbReference type="EMBL" id="KAF5331973.1"/>
    </source>
</evidence>
<organism evidence="2 3">
    <name type="scientific">Ephemerocybe angulata</name>
    <dbReference type="NCBI Taxonomy" id="980116"/>
    <lineage>
        <taxon>Eukaryota</taxon>
        <taxon>Fungi</taxon>
        <taxon>Dikarya</taxon>
        <taxon>Basidiomycota</taxon>
        <taxon>Agaricomycotina</taxon>
        <taxon>Agaricomycetes</taxon>
        <taxon>Agaricomycetidae</taxon>
        <taxon>Agaricales</taxon>
        <taxon>Agaricineae</taxon>
        <taxon>Psathyrellaceae</taxon>
        <taxon>Ephemerocybe</taxon>
    </lineage>
</organism>
<protein>
    <submittedName>
        <fullName evidence="2">Uncharacterized protein</fullName>
    </submittedName>
</protein>
<accession>A0A8H5C0M5</accession>
<dbReference type="EMBL" id="JAACJK010000112">
    <property type="protein sequence ID" value="KAF5331973.1"/>
    <property type="molecule type" value="Genomic_DNA"/>
</dbReference>
<keyword evidence="3" id="KW-1185">Reference proteome</keyword>
<comment type="caution">
    <text evidence="2">The sequence shown here is derived from an EMBL/GenBank/DDBJ whole genome shotgun (WGS) entry which is preliminary data.</text>
</comment>
<evidence type="ECO:0000256" key="1">
    <source>
        <dbReference type="SAM" id="MobiDB-lite"/>
    </source>
</evidence>
<evidence type="ECO:0000313" key="3">
    <source>
        <dbReference type="Proteomes" id="UP000541558"/>
    </source>
</evidence>
<sequence>MTSSPYNTLYPPFLIYGKDTDPKPCGLARNSDDGPLYGLGWMVYSPGIGSRTVDYYSTLIKITWPSWRQNQCKPATREACTRLGMMVPELTRVKMDYVFVQIARNRPAMFKYLKLPKNRDFIIRQACIALGLQPDIDITFDPLESDLLWVRSRFGGIRGTDSLMSGILDVEDVEFPVEDCEHLEFEDGRSQEGEEEKEEEEEEVGASGPGPGCALAPLPDALVDLVECRTLWKHIFPPRAIS</sequence>
<feature type="region of interest" description="Disordered" evidence="1">
    <location>
        <begin position="185"/>
        <end position="215"/>
    </location>
</feature>